<keyword evidence="2" id="KW-0812">Transmembrane</keyword>
<evidence type="ECO:0000256" key="2">
    <source>
        <dbReference type="SAM" id="Phobius"/>
    </source>
</evidence>
<evidence type="ECO:0000259" key="3">
    <source>
        <dbReference type="Pfam" id="PF03703"/>
    </source>
</evidence>
<feature type="transmembrane region" description="Helical" evidence="2">
    <location>
        <begin position="71"/>
        <end position="89"/>
    </location>
</feature>
<feature type="transmembrane region" description="Helical" evidence="2">
    <location>
        <begin position="327"/>
        <end position="345"/>
    </location>
</feature>
<dbReference type="AlphaFoldDB" id="A0A2U1TFY0"/>
<gene>
    <name evidence="4" type="ORF">DF223_04775</name>
</gene>
<dbReference type="PANTHER" id="PTHR34473">
    <property type="entry name" value="UPF0699 TRANSMEMBRANE PROTEIN YDBS"/>
    <property type="match status" value="1"/>
</dbReference>
<dbReference type="PIRSF" id="PIRSF026631">
    <property type="entry name" value="UCP026631"/>
    <property type="match status" value="1"/>
</dbReference>
<feature type="region of interest" description="Disordered" evidence="1">
    <location>
        <begin position="1"/>
        <end position="58"/>
    </location>
</feature>
<feature type="domain" description="YdbS-like PH" evidence="3">
    <location>
        <begin position="153"/>
        <end position="229"/>
    </location>
</feature>
<dbReference type="InterPro" id="IPR014529">
    <property type="entry name" value="UCP026631"/>
</dbReference>
<dbReference type="PANTHER" id="PTHR34473:SF2">
    <property type="entry name" value="UPF0699 TRANSMEMBRANE PROTEIN YDBT"/>
    <property type="match status" value="1"/>
</dbReference>
<organism evidence="4 5">
    <name type="scientific">Mycetocola zhujimingii</name>
    <dbReference type="NCBI Taxonomy" id="2079792"/>
    <lineage>
        <taxon>Bacteria</taxon>
        <taxon>Bacillati</taxon>
        <taxon>Actinomycetota</taxon>
        <taxon>Actinomycetes</taxon>
        <taxon>Micrococcales</taxon>
        <taxon>Microbacteriaceae</taxon>
        <taxon>Mycetocola</taxon>
    </lineage>
</organism>
<accession>A0A2U1TFY0</accession>
<evidence type="ECO:0000313" key="4">
    <source>
        <dbReference type="EMBL" id="PWC07791.1"/>
    </source>
</evidence>
<feature type="compositionally biased region" description="Low complexity" evidence="1">
    <location>
        <begin position="1"/>
        <end position="14"/>
    </location>
</feature>
<dbReference type="InterPro" id="IPR005182">
    <property type="entry name" value="YdbS-like_PH"/>
</dbReference>
<feature type="domain" description="YdbS-like PH" evidence="3">
    <location>
        <begin position="478"/>
        <end position="555"/>
    </location>
</feature>
<evidence type="ECO:0000256" key="1">
    <source>
        <dbReference type="SAM" id="MobiDB-lite"/>
    </source>
</evidence>
<keyword evidence="2" id="KW-0472">Membrane</keyword>
<name>A0A2U1TFY0_9MICO</name>
<feature type="transmembrane region" description="Helical" evidence="2">
    <location>
        <begin position="298"/>
        <end position="321"/>
    </location>
</feature>
<proteinExistence type="predicted"/>
<dbReference type="EMBL" id="QEFB01000002">
    <property type="protein sequence ID" value="PWC07791.1"/>
    <property type="molecule type" value="Genomic_DNA"/>
</dbReference>
<protein>
    <recommendedName>
        <fullName evidence="3">YdbS-like PH domain-containing protein</fullName>
    </recommendedName>
</protein>
<comment type="caution">
    <text evidence="4">The sequence shown here is derived from an EMBL/GenBank/DDBJ whole genome shotgun (WGS) entry which is preliminary data.</text>
</comment>
<reference evidence="5" key="1">
    <citation type="submission" date="2018-04" db="EMBL/GenBank/DDBJ databases">
        <authorList>
            <person name="Liu S."/>
            <person name="Wang Z."/>
            <person name="Li J."/>
        </authorList>
    </citation>
    <scope>NUCLEOTIDE SEQUENCE [LARGE SCALE GENOMIC DNA]</scope>
    <source>
        <strain evidence="5">622</strain>
    </source>
</reference>
<keyword evidence="2" id="KW-1133">Transmembrane helix</keyword>
<keyword evidence="5" id="KW-1185">Reference proteome</keyword>
<sequence>MVPGGQPEPVQEPGFAQQAGPVQQSGPVEQSDAVQYPDAVGERSAASGSVRENSRTLTDGEWHRLHPATPLLKGGIALIAIAGFVIANLRERLVDIFLPGQGDGQGGGPEDDGSRTYEYDPLTYVWEHGYVPIALAGLFVVLLVIIGGFFLSWRMHTFRVTDEAVEVRSGILFRTHRKAKLDRIQGVGINRPFFPRIFGAAKMDVSVAGQDASVKLEYLYSRDADDLRRDVLTLASGVKLAEAGVAPRPTVGPDGVEAPTDPALTRLVTERVNEFLAPELDPNAAPPESVVRISIGRLIGSTVLSGSTVFLVVLAVVLIVSLVNGQIWALFWFVPSVIGFLSYYWSTVMKSLRYSIAKTPSGVRVGFGLLSTSNDTLPPGRIHAVEISQSVLWRPFDWWQVKINKAGLSAEAAMSGKGNTTILPVGNLTDVARVLELILDDVHADAALAEMTAAFRAPHTSGFTLAPRRARWLNPFAWRRTGYAVHDGLLLFRRGVIWRRLDILPLARMQSIAVSQGPLERAFRLASARVHTVAGPITPTLPAIGSDEAVRLFEHVSSSAVQASAADRTHRWAENRVSA</sequence>
<evidence type="ECO:0000313" key="5">
    <source>
        <dbReference type="Proteomes" id="UP000244962"/>
    </source>
</evidence>
<dbReference type="Pfam" id="PF03703">
    <property type="entry name" value="bPH_2"/>
    <property type="match status" value="2"/>
</dbReference>
<dbReference type="Proteomes" id="UP000244962">
    <property type="component" value="Unassembled WGS sequence"/>
</dbReference>
<feature type="transmembrane region" description="Helical" evidence="2">
    <location>
        <begin position="129"/>
        <end position="151"/>
    </location>
</feature>